<dbReference type="InterPro" id="IPR050523">
    <property type="entry name" value="AKR_Detox_Biosynth"/>
</dbReference>
<dbReference type="InterPro" id="IPR020471">
    <property type="entry name" value="AKR"/>
</dbReference>
<name>A0AAW1RB12_9CHLO</name>
<dbReference type="PANTHER" id="PTHR43364">
    <property type="entry name" value="NADH-SPECIFIC METHYLGLYOXAL REDUCTASE-RELATED"/>
    <property type="match status" value="1"/>
</dbReference>
<evidence type="ECO:0000313" key="4">
    <source>
        <dbReference type="EMBL" id="KAK9830646.1"/>
    </source>
</evidence>
<dbReference type="InterPro" id="IPR036812">
    <property type="entry name" value="NAD(P)_OxRdtase_dom_sf"/>
</dbReference>
<dbReference type="FunFam" id="3.20.20.100:FF:000004">
    <property type="entry name" value="Oxidoreductase, aldo/keto reductase"/>
    <property type="match status" value="1"/>
</dbReference>
<dbReference type="PRINTS" id="PR00069">
    <property type="entry name" value="ALDKETRDTASE"/>
</dbReference>
<proteinExistence type="predicted"/>
<evidence type="ECO:0000259" key="3">
    <source>
        <dbReference type="Pfam" id="PF00248"/>
    </source>
</evidence>
<sequence length="380" mass="42688">MSMITSLRSLTKLNSSSGSTPATNRQLSIAGMLSNLRQLGKSGLRVSPVALGTMALGENWSRLMGDVTQDEARRIFTKYCDLGGNFIDTANHYQEGQTEEWIGEFIRERGNREDMVLATKYSLPCPALQTKNSCGNSRKNMMQAVEASLQRLQVTYIDLLYVHYWDHQTPPVEIMRGLNDLVQSGKVLYLGISDTPAWQVVRCNMIAEHYGWAPFICYQGRHNIGDRDMEREIIPMCREMGLGVAPWSVLGAGKFSGRFKRGEPERESGRKRVNMSDNDWAISDVVHEIAEELGATPAQVVLYWSCHTPGITSPLIGVRKLAQLEDTVKGIDLKLTDEQHQKLQKVADQKLDLGFPHNFIGQSYEANFCNDPVAFFNMFS</sequence>
<dbReference type="GO" id="GO:0016491">
    <property type="term" value="F:oxidoreductase activity"/>
    <property type="evidence" value="ECO:0007669"/>
    <property type="project" value="UniProtKB-KW"/>
</dbReference>
<dbReference type="GO" id="GO:0005829">
    <property type="term" value="C:cytosol"/>
    <property type="evidence" value="ECO:0007669"/>
    <property type="project" value="UniProtKB-ARBA"/>
</dbReference>
<dbReference type="AlphaFoldDB" id="A0AAW1RB12"/>
<gene>
    <name evidence="4" type="ORF">WJX74_000160</name>
</gene>
<keyword evidence="5" id="KW-1185">Reference proteome</keyword>
<evidence type="ECO:0000256" key="2">
    <source>
        <dbReference type="SAM" id="MobiDB-lite"/>
    </source>
</evidence>
<dbReference type="Proteomes" id="UP001438707">
    <property type="component" value="Unassembled WGS sequence"/>
</dbReference>
<feature type="region of interest" description="Disordered" evidence="2">
    <location>
        <begin position="1"/>
        <end position="23"/>
    </location>
</feature>
<dbReference type="PANTHER" id="PTHR43364:SF4">
    <property type="entry name" value="NAD(P)-LINKED OXIDOREDUCTASE SUPERFAMILY PROTEIN"/>
    <property type="match status" value="1"/>
</dbReference>
<dbReference type="EMBL" id="JALJOS010000015">
    <property type="protein sequence ID" value="KAK9830646.1"/>
    <property type="molecule type" value="Genomic_DNA"/>
</dbReference>
<evidence type="ECO:0000256" key="1">
    <source>
        <dbReference type="ARBA" id="ARBA00023002"/>
    </source>
</evidence>
<comment type="caution">
    <text evidence="4">The sequence shown here is derived from an EMBL/GenBank/DDBJ whole genome shotgun (WGS) entry which is preliminary data.</text>
</comment>
<dbReference type="InterPro" id="IPR023210">
    <property type="entry name" value="NADP_OxRdtase_dom"/>
</dbReference>
<dbReference type="CDD" id="cd19080">
    <property type="entry name" value="AKR_AKR9A_9B"/>
    <property type="match status" value="1"/>
</dbReference>
<dbReference type="SUPFAM" id="SSF51430">
    <property type="entry name" value="NAD(P)-linked oxidoreductase"/>
    <property type="match status" value="1"/>
</dbReference>
<feature type="domain" description="NADP-dependent oxidoreductase" evidence="3">
    <location>
        <begin position="49"/>
        <end position="347"/>
    </location>
</feature>
<evidence type="ECO:0000313" key="5">
    <source>
        <dbReference type="Proteomes" id="UP001438707"/>
    </source>
</evidence>
<keyword evidence="1" id="KW-0560">Oxidoreductase</keyword>
<reference evidence="4 5" key="1">
    <citation type="journal article" date="2024" name="Nat. Commun.">
        <title>Phylogenomics reveals the evolutionary origins of lichenization in chlorophyte algae.</title>
        <authorList>
            <person name="Puginier C."/>
            <person name="Libourel C."/>
            <person name="Otte J."/>
            <person name="Skaloud P."/>
            <person name="Haon M."/>
            <person name="Grisel S."/>
            <person name="Petersen M."/>
            <person name="Berrin J.G."/>
            <person name="Delaux P.M."/>
            <person name="Dal Grande F."/>
            <person name="Keller J."/>
        </authorList>
    </citation>
    <scope>NUCLEOTIDE SEQUENCE [LARGE SCALE GENOMIC DNA]</scope>
    <source>
        <strain evidence="4 5">SAG 2145</strain>
    </source>
</reference>
<accession>A0AAW1RB12</accession>
<organism evidence="4 5">
    <name type="scientific">Apatococcus lobatus</name>
    <dbReference type="NCBI Taxonomy" id="904363"/>
    <lineage>
        <taxon>Eukaryota</taxon>
        <taxon>Viridiplantae</taxon>
        <taxon>Chlorophyta</taxon>
        <taxon>core chlorophytes</taxon>
        <taxon>Trebouxiophyceae</taxon>
        <taxon>Chlorellales</taxon>
        <taxon>Chlorellaceae</taxon>
        <taxon>Apatococcus</taxon>
    </lineage>
</organism>
<dbReference type="Gene3D" id="3.20.20.100">
    <property type="entry name" value="NADP-dependent oxidoreductase domain"/>
    <property type="match status" value="1"/>
</dbReference>
<protein>
    <recommendedName>
        <fullName evidence="3">NADP-dependent oxidoreductase domain-containing protein</fullName>
    </recommendedName>
</protein>
<dbReference type="Pfam" id="PF00248">
    <property type="entry name" value="Aldo_ket_red"/>
    <property type="match status" value="1"/>
</dbReference>